<comment type="similarity">
    <text evidence="1">Belongs to the universal stress protein A family.</text>
</comment>
<reference evidence="3 4" key="1">
    <citation type="submission" date="2016-10" db="EMBL/GenBank/DDBJ databases">
        <authorList>
            <person name="de Groot N.N."/>
        </authorList>
    </citation>
    <scope>NUCLEOTIDE SEQUENCE [LARGE SCALE GENOMIC DNA]</scope>
    <source>
        <strain evidence="3 4">CGMCC 4.1877</strain>
    </source>
</reference>
<gene>
    <name evidence="3" type="ORF">SAMN05216207_1010113</name>
</gene>
<dbReference type="Proteomes" id="UP000199614">
    <property type="component" value="Unassembled WGS sequence"/>
</dbReference>
<dbReference type="Pfam" id="PF00582">
    <property type="entry name" value="Usp"/>
    <property type="match status" value="2"/>
</dbReference>
<sequence length="296" mass="31436">MSARAVVVGVDGSEPSQQAVRWAAHEAGARNARLVLVHAFDTERLRTSAGAQMWIDEVEASIAAESTAMLDRAMAEVERLDSGVAVETRWDRADPAEALCTASRDAALVVLGWTGRGVLGTALGSVTLAVASHAECPVVVVRGETTRNEPRPVLVGVDGGPLSDVALAHAFDAAALHRDPLVALHTWTDADTRRAHLSTLFEASPWQTMREEEERALAERLAGWRERHPDVSVEPVLEQADPRKALAERSTHARLVVVATRGRGGFTGLLLGSTGLALIQHAGCPVMLVGPDAASP</sequence>
<dbReference type="AlphaFoldDB" id="A0A1I4X7A1"/>
<protein>
    <submittedName>
        <fullName evidence="3">Nucleotide-binding universal stress protein, UspA family</fullName>
    </submittedName>
</protein>
<dbReference type="PRINTS" id="PR01438">
    <property type="entry name" value="UNVRSLSTRESS"/>
</dbReference>
<evidence type="ECO:0000313" key="3">
    <source>
        <dbReference type="EMBL" id="SFN21774.1"/>
    </source>
</evidence>
<dbReference type="Gene3D" id="3.40.50.620">
    <property type="entry name" value="HUPs"/>
    <property type="match status" value="2"/>
</dbReference>
<evidence type="ECO:0000259" key="2">
    <source>
        <dbReference type="Pfam" id="PF00582"/>
    </source>
</evidence>
<evidence type="ECO:0000313" key="4">
    <source>
        <dbReference type="Proteomes" id="UP000199614"/>
    </source>
</evidence>
<feature type="domain" description="UspA" evidence="2">
    <location>
        <begin position="4"/>
        <end position="142"/>
    </location>
</feature>
<dbReference type="PANTHER" id="PTHR46268:SF6">
    <property type="entry name" value="UNIVERSAL STRESS PROTEIN UP12"/>
    <property type="match status" value="1"/>
</dbReference>
<dbReference type="InterPro" id="IPR014729">
    <property type="entry name" value="Rossmann-like_a/b/a_fold"/>
</dbReference>
<accession>A0A1I4X7A1</accession>
<dbReference type="RefSeq" id="WP_177238418.1">
    <property type="nucleotide sequence ID" value="NZ_FOUY01000010.1"/>
</dbReference>
<dbReference type="PANTHER" id="PTHR46268">
    <property type="entry name" value="STRESS RESPONSE PROTEIN NHAX"/>
    <property type="match status" value="1"/>
</dbReference>
<evidence type="ECO:0000256" key="1">
    <source>
        <dbReference type="ARBA" id="ARBA00008791"/>
    </source>
</evidence>
<proteinExistence type="inferred from homology"/>
<dbReference type="STRING" id="260086.SAMN05216207_1010113"/>
<dbReference type="InterPro" id="IPR006016">
    <property type="entry name" value="UspA"/>
</dbReference>
<feature type="domain" description="UspA" evidence="2">
    <location>
        <begin position="151"/>
        <end position="289"/>
    </location>
</feature>
<dbReference type="SUPFAM" id="SSF52402">
    <property type="entry name" value="Adenine nucleotide alpha hydrolases-like"/>
    <property type="match status" value="2"/>
</dbReference>
<dbReference type="InterPro" id="IPR006015">
    <property type="entry name" value="Universal_stress_UspA"/>
</dbReference>
<dbReference type="EMBL" id="FOUY01000010">
    <property type="protein sequence ID" value="SFN21774.1"/>
    <property type="molecule type" value="Genomic_DNA"/>
</dbReference>
<keyword evidence="4" id="KW-1185">Reference proteome</keyword>
<dbReference type="CDD" id="cd00293">
    <property type="entry name" value="USP-like"/>
    <property type="match status" value="1"/>
</dbReference>
<organism evidence="3 4">
    <name type="scientific">Pseudonocardia ammonioxydans</name>
    <dbReference type="NCBI Taxonomy" id="260086"/>
    <lineage>
        <taxon>Bacteria</taxon>
        <taxon>Bacillati</taxon>
        <taxon>Actinomycetota</taxon>
        <taxon>Actinomycetes</taxon>
        <taxon>Pseudonocardiales</taxon>
        <taxon>Pseudonocardiaceae</taxon>
        <taxon>Pseudonocardia</taxon>
    </lineage>
</organism>
<name>A0A1I4X7A1_PSUAM</name>